<comment type="caution">
    <text evidence="3">The sequence shown here is derived from an EMBL/GenBank/DDBJ whole genome shotgun (WGS) entry which is preliminary data.</text>
</comment>
<dbReference type="PROSITE" id="PS50263">
    <property type="entry name" value="CN_HYDROLASE"/>
    <property type="match status" value="1"/>
</dbReference>
<evidence type="ECO:0000259" key="2">
    <source>
        <dbReference type="PROSITE" id="PS50263"/>
    </source>
</evidence>
<dbReference type="Pfam" id="PF00795">
    <property type="entry name" value="CN_hydrolase"/>
    <property type="match status" value="1"/>
</dbReference>
<dbReference type="InterPro" id="IPR003010">
    <property type="entry name" value="C-N_Hydrolase"/>
</dbReference>
<feature type="region of interest" description="Disordered" evidence="1">
    <location>
        <begin position="558"/>
        <end position="674"/>
    </location>
</feature>
<reference evidence="3" key="1">
    <citation type="submission" date="2018-03" db="EMBL/GenBank/DDBJ databases">
        <authorList>
            <person name="Guldener U."/>
        </authorList>
    </citation>
    <scope>NUCLEOTIDE SEQUENCE</scope>
</reference>
<feature type="compositionally biased region" description="Basic and acidic residues" evidence="1">
    <location>
        <begin position="320"/>
        <end position="339"/>
    </location>
</feature>
<protein>
    <recommendedName>
        <fullName evidence="2">CN hydrolase domain-containing protein</fullName>
    </recommendedName>
</protein>
<organism evidence="3 4">
    <name type="scientific">Cephalotrichum gorgonifer</name>
    <dbReference type="NCBI Taxonomy" id="2041049"/>
    <lineage>
        <taxon>Eukaryota</taxon>
        <taxon>Fungi</taxon>
        <taxon>Dikarya</taxon>
        <taxon>Ascomycota</taxon>
        <taxon>Pezizomycotina</taxon>
        <taxon>Sordariomycetes</taxon>
        <taxon>Hypocreomycetidae</taxon>
        <taxon>Microascales</taxon>
        <taxon>Microascaceae</taxon>
        <taxon>Cephalotrichum</taxon>
    </lineage>
</organism>
<dbReference type="GO" id="GO:0008418">
    <property type="term" value="F:protein-N-terminal asparagine amidohydrolase activity"/>
    <property type="evidence" value="ECO:0007669"/>
    <property type="project" value="InterPro"/>
</dbReference>
<feature type="region of interest" description="Disordered" evidence="1">
    <location>
        <begin position="731"/>
        <end position="807"/>
    </location>
</feature>
<dbReference type="EMBL" id="ONZQ02000001">
    <property type="protein sequence ID" value="SPN97654.1"/>
    <property type="molecule type" value="Genomic_DNA"/>
</dbReference>
<dbReference type="InterPro" id="IPR039703">
    <property type="entry name" value="Nta1"/>
</dbReference>
<dbReference type="AlphaFoldDB" id="A0AAE8MRD2"/>
<keyword evidence="4" id="KW-1185">Reference proteome</keyword>
<feature type="region of interest" description="Disordered" evidence="1">
    <location>
        <begin position="377"/>
        <end position="513"/>
    </location>
</feature>
<evidence type="ECO:0000256" key="1">
    <source>
        <dbReference type="SAM" id="MobiDB-lite"/>
    </source>
</evidence>
<feature type="compositionally biased region" description="Low complexity" evidence="1">
    <location>
        <begin position="295"/>
        <end position="307"/>
    </location>
</feature>
<evidence type="ECO:0000313" key="4">
    <source>
        <dbReference type="Proteomes" id="UP001187682"/>
    </source>
</evidence>
<feature type="compositionally biased region" description="Polar residues" evidence="1">
    <location>
        <begin position="379"/>
        <end position="388"/>
    </location>
</feature>
<evidence type="ECO:0000313" key="3">
    <source>
        <dbReference type="EMBL" id="SPN97654.1"/>
    </source>
</evidence>
<dbReference type="Gene3D" id="3.60.110.10">
    <property type="entry name" value="Carbon-nitrogen hydrolase"/>
    <property type="match status" value="1"/>
</dbReference>
<feature type="compositionally biased region" description="Polar residues" evidence="1">
    <location>
        <begin position="396"/>
        <end position="409"/>
    </location>
</feature>
<accession>A0AAE8MRD2</accession>
<name>A0AAE8MRD2_9PEZI</name>
<gene>
    <name evidence="3" type="ORF">DNG_01167</name>
</gene>
<feature type="compositionally biased region" description="Basic and acidic residues" evidence="1">
    <location>
        <begin position="495"/>
        <end position="508"/>
    </location>
</feature>
<dbReference type="PANTHER" id="PTHR11750">
    <property type="entry name" value="PROTEIN N-TERMINAL AMIDASE"/>
    <property type="match status" value="1"/>
</dbReference>
<dbReference type="CDD" id="cd07566">
    <property type="entry name" value="ScNTA1_like"/>
    <property type="match status" value="1"/>
</dbReference>
<feature type="compositionally biased region" description="Low complexity" evidence="1">
    <location>
        <begin position="451"/>
        <end position="465"/>
    </location>
</feature>
<feature type="domain" description="CN hydrolase" evidence="2">
    <location>
        <begin position="1"/>
        <end position="281"/>
    </location>
</feature>
<feature type="compositionally biased region" description="Basic and acidic residues" evidence="1">
    <location>
        <begin position="743"/>
        <end position="761"/>
    </location>
</feature>
<dbReference type="SUPFAM" id="SSF56317">
    <property type="entry name" value="Carbon-nitrogen hydrolase"/>
    <property type="match status" value="1"/>
</dbReference>
<dbReference type="GO" id="GO:0030163">
    <property type="term" value="P:protein catabolic process"/>
    <property type="evidence" value="ECO:0007669"/>
    <property type="project" value="TreeGrafter"/>
</dbReference>
<dbReference type="InterPro" id="IPR036526">
    <property type="entry name" value="C-N_Hydrolase_sf"/>
</dbReference>
<dbReference type="Proteomes" id="UP001187682">
    <property type="component" value="Unassembled WGS sequence"/>
</dbReference>
<feature type="compositionally biased region" description="Polar residues" evidence="1">
    <location>
        <begin position="441"/>
        <end position="450"/>
    </location>
</feature>
<feature type="compositionally biased region" description="Polar residues" evidence="1">
    <location>
        <begin position="308"/>
        <end position="317"/>
    </location>
</feature>
<feature type="region of interest" description="Disordered" evidence="1">
    <location>
        <begin position="295"/>
        <end position="348"/>
    </location>
</feature>
<proteinExistence type="predicted"/>
<dbReference type="PANTHER" id="PTHR11750:SF26">
    <property type="entry name" value="PROTEIN N-TERMINAL AMIDASE"/>
    <property type="match status" value="1"/>
</dbReference>
<sequence length="828" mass="88649">MRIGCLQFSPQVGDVDRNLTRADRVLSRGNTEDLDLIVLPEMAFSGYNFKSLAEIHPSLEPTGAGISSLWARTTALKYNCHVAVGYPETTDISHKWPADPEYYNAAIVVGPDGENVAHYRKTHLYYTDQTWALEGNHGFYGDHITGLGQTAIGICMDINPYKFEAPWDKFEFAYHVLSSDANLVIVSMAWLTLEDQGVFNSLPSQEPDMSTLTYWAMRLEPVIRAETKDEIIVVFCNRCGAEGDTLYAGSSAVLGIKDGEVNVYGLLGRGEKKLLVVDTNQAPVAKLVMTGMGMKLMSSGSGPGESSAPQTNPSRSSPKPRGDDQRARAGSHEGARDRGSTPSRTKGANAMTEAVLGPQPSAFDSPRQALLRLAPFPSAQHNSPSQTPDGPRKKQTNPPVLTIPDTSSRSWRKTNDANPASTPLSAMVGTPTRKMVKDPSGSHSHSNSPRPASRVPGSAVVASSVGRHRDNVFSPQDSAIGRATPETAPRKSSRRSGDSNPSRHKEVGLKLNTVVPEKVLQGEDEAAWRARTLKDSPVARRPNSSVLTHWLETLPQVADLAPVPGTSPAQPRPPSTLTRGEETPSGSPICHACGQGVPAGSGAVDGSEVCKTEKKPSSKKAVSGNRGPRVEGESNPLHSSRDRGDVTPLPPNPSLKGAGVEWVPDPADENGGGRFQRAGLARVEEFKDEDALPVLQPHVFVAAPNPGGSKPRELNNEGVDEDVLVHISLQQKEVDGPNAGSLEKADKGNHVMDGSGDHKGETPLPEEISPQKDKSTTDIFTAQLPAKPEPNGVGDRDPLAPRTGIVPPPLRELQRVVAVSARPTSVAW</sequence>
<dbReference type="GO" id="GO:0070773">
    <property type="term" value="F:protein-N-terminal glutamine amidohydrolase activity"/>
    <property type="evidence" value="ECO:0007669"/>
    <property type="project" value="InterPro"/>
</dbReference>